<evidence type="ECO:0000259" key="1">
    <source>
        <dbReference type="PROSITE" id="PS50181"/>
    </source>
</evidence>
<organism evidence="2 3">
    <name type="scientific">Colletotrichum chlorophyti</name>
    <dbReference type="NCBI Taxonomy" id="708187"/>
    <lineage>
        <taxon>Eukaryota</taxon>
        <taxon>Fungi</taxon>
        <taxon>Dikarya</taxon>
        <taxon>Ascomycota</taxon>
        <taxon>Pezizomycotina</taxon>
        <taxon>Sordariomycetes</taxon>
        <taxon>Hypocreomycetidae</taxon>
        <taxon>Glomerellales</taxon>
        <taxon>Glomerellaceae</taxon>
        <taxon>Colletotrichum</taxon>
    </lineage>
</organism>
<dbReference type="OrthoDB" id="1918685at2759"/>
<dbReference type="InterPro" id="IPR001810">
    <property type="entry name" value="F-box_dom"/>
</dbReference>
<dbReference type="STRING" id="708187.A0A1Q8RSP5"/>
<gene>
    <name evidence="2" type="ORF">CCHL11_03675</name>
</gene>
<evidence type="ECO:0000313" key="2">
    <source>
        <dbReference type="EMBL" id="OLN87338.1"/>
    </source>
</evidence>
<dbReference type="AlphaFoldDB" id="A0A1Q8RSP5"/>
<protein>
    <recommendedName>
        <fullName evidence="1">F-box domain-containing protein</fullName>
    </recommendedName>
</protein>
<dbReference type="PROSITE" id="PS50181">
    <property type="entry name" value="FBOX"/>
    <property type="match status" value="1"/>
</dbReference>
<dbReference type="Pfam" id="PF00646">
    <property type="entry name" value="F-box"/>
    <property type="match status" value="1"/>
</dbReference>
<reference evidence="2 3" key="1">
    <citation type="submission" date="2016-11" db="EMBL/GenBank/DDBJ databases">
        <title>Draft Genome Assembly of Colletotrichum chlorophyti a pathogen of herbaceous plants.</title>
        <authorList>
            <person name="Gan P."/>
            <person name="Narusaka M."/>
            <person name="Tsushima A."/>
            <person name="Narusaka Y."/>
            <person name="Takano Y."/>
            <person name="Shirasu K."/>
        </authorList>
    </citation>
    <scope>NUCLEOTIDE SEQUENCE [LARGE SCALE GENOMIC DNA]</scope>
    <source>
        <strain evidence="2 3">NTL11</strain>
    </source>
</reference>
<dbReference type="SMART" id="SM00256">
    <property type="entry name" value="FBOX"/>
    <property type="match status" value="1"/>
</dbReference>
<dbReference type="Gene3D" id="1.20.1280.50">
    <property type="match status" value="1"/>
</dbReference>
<feature type="domain" description="F-box" evidence="1">
    <location>
        <begin position="62"/>
        <end position="113"/>
    </location>
</feature>
<evidence type="ECO:0000313" key="3">
    <source>
        <dbReference type="Proteomes" id="UP000186583"/>
    </source>
</evidence>
<sequence length="613" mass="69537">MEDDERSTGENILAAQFSRLNHSDGFPDVLLRRTNLETFVDILSPWELIYLRGLVQKKPLALAGLTDLPDEIVAIISRYLDYRDSIACAQVSRTWRKTWTAYLVSKNVLVTHFSGLFDLSLPDASPWSLLQPAAAKSVTRASGHFLSTLTVRTTGPSTVNDSAFTLNERYLQYAQSMSRLDSDTTGNPIRRQAPDQIPHRSSVYCNGKVAWQSSAYSVFVDDIRAMTRTFVQPSDIVLKGETDFVVWTMSEMLLVSVKERSKRELIVYHLEKKQFRRVTLPSQLFDVKACNETLVITFSSQSVSARPHVWRWDGGLKKLRLPDSLNVETEPHRNYTLDHLDLVSDEDHGFIFHPKNNSLLYFVMIMVHKFDGPNYVETFRHQIDFVPQSRLCTLAVRCRPMSRHGLHNLCHLYDPELGTKAAKKLNSAATHAMTPSLIISHINFNTVTERFYEDAHELSGLRQQFWERNSANREKFDGIVWNEVIYYSQNFSLKARDESDMRWKSQEYLKSEGVICSATDFVTVVLTSDLCASESDHLHTIAADDDFLVLLTRAGYAIWNFGDRALKDGPWVSSVNNPGRATRLTAENTDCPVNGCNGPAKPGYCEICGVTAR</sequence>
<dbReference type="InterPro" id="IPR036047">
    <property type="entry name" value="F-box-like_dom_sf"/>
</dbReference>
<name>A0A1Q8RSP5_9PEZI</name>
<proteinExistence type="predicted"/>
<dbReference type="Proteomes" id="UP000186583">
    <property type="component" value="Unassembled WGS sequence"/>
</dbReference>
<keyword evidence="3" id="KW-1185">Reference proteome</keyword>
<comment type="caution">
    <text evidence="2">The sequence shown here is derived from an EMBL/GenBank/DDBJ whole genome shotgun (WGS) entry which is preliminary data.</text>
</comment>
<dbReference type="SUPFAM" id="SSF81383">
    <property type="entry name" value="F-box domain"/>
    <property type="match status" value="1"/>
</dbReference>
<dbReference type="EMBL" id="MPGH01000101">
    <property type="protein sequence ID" value="OLN87338.1"/>
    <property type="molecule type" value="Genomic_DNA"/>
</dbReference>
<accession>A0A1Q8RSP5</accession>